<keyword evidence="5" id="KW-0408">Iron</keyword>
<comment type="caution">
    <text evidence="9">The sequence shown here is derived from an EMBL/GenBank/DDBJ whole genome shotgun (WGS) entry which is preliminary data.</text>
</comment>
<evidence type="ECO:0000256" key="7">
    <source>
        <dbReference type="SAM" id="Phobius"/>
    </source>
</evidence>
<gene>
    <name evidence="9" type="ORF">AKJ51_01240</name>
</gene>
<evidence type="ECO:0000256" key="5">
    <source>
        <dbReference type="ARBA" id="ARBA00023004"/>
    </source>
</evidence>
<dbReference type="Proteomes" id="UP000070263">
    <property type="component" value="Unassembled WGS sequence"/>
</dbReference>
<dbReference type="GO" id="GO:0016491">
    <property type="term" value="F:oxidoreductase activity"/>
    <property type="evidence" value="ECO:0007669"/>
    <property type="project" value="UniProtKB-ARBA"/>
</dbReference>
<dbReference type="GO" id="GO:0005886">
    <property type="term" value="C:plasma membrane"/>
    <property type="evidence" value="ECO:0007669"/>
    <property type="project" value="TreeGrafter"/>
</dbReference>
<dbReference type="GO" id="GO:0046872">
    <property type="term" value="F:metal ion binding"/>
    <property type="evidence" value="ECO:0007669"/>
    <property type="project" value="UniProtKB-KW"/>
</dbReference>
<keyword evidence="7" id="KW-0472">Membrane</keyword>
<evidence type="ECO:0000313" key="9">
    <source>
        <dbReference type="EMBL" id="KXB07437.1"/>
    </source>
</evidence>
<feature type="domain" description="4Fe-4S ferredoxin-type" evidence="8">
    <location>
        <begin position="63"/>
        <end position="93"/>
    </location>
</feature>
<keyword evidence="2" id="KW-0004">4Fe-4S</keyword>
<evidence type="ECO:0000259" key="8">
    <source>
        <dbReference type="PROSITE" id="PS51379"/>
    </source>
</evidence>
<dbReference type="GO" id="GO:0051539">
    <property type="term" value="F:4 iron, 4 sulfur cluster binding"/>
    <property type="evidence" value="ECO:0007669"/>
    <property type="project" value="UniProtKB-KW"/>
</dbReference>
<name>A0A133VM05_9EURY</name>
<dbReference type="PANTHER" id="PTHR30176:SF3">
    <property type="entry name" value="FERREDOXIN-TYPE PROTEIN NAPH"/>
    <property type="match status" value="1"/>
</dbReference>
<feature type="domain" description="4Fe-4S ferredoxin-type" evidence="8">
    <location>
        <begin position="96"/>
        <end position="122"/>
    </location>
</feature>
<reference evidence="9 10" key="1">
    <citation type="journal article" date="2016" name="Sci. Rep.">
        <title>Metabolic traits of an uncultured archaeal lineage -MSBL1- from brine pools of the Red Sea.</title>
        <authorList>
            <person name="Mwirichia R."/>
            <person name="Alam I."/>
            <person name="Rashid M."/>
            <person name="Vinu M."/>
            <person name="Ba-Alawi W."/>
            <person name="Anthony Kamau A."/>
            <person name="Kamanda Ngugi D."/>
            <person name="Goker M."/>
            <person name="Klenk H.P."/>
            <person name="Bajic V."/>
            <person name="Stingl U."/>
        </authorList>
    </citation>
    <scope>NUCLEOTIDE SEQUENCE [LARGE SCALE GENOMIC DNA]</scope>
    <source>
        <strain evidence="9">SCGC-AAA382A20</strain>
    </source>
</reference>
<keyword evidence="4" id="KW-0249">Electron transport</keyword>
<dbReference type="AlphaFoldDB" id="A0A133VM05"/>
<dbReference type="PROSITE" id="PS51379">
    <property type="entry name" value="4FE4S_FER_2"/>
    <property type="match status" value="2"/>
</dbReference>
<dbReference type="PANTHER" id="PTHR30176">
    <property type="entry name" value="FERREDOXIN-TYPE PROTEIN NAPH"/>
    <property type="match status" value="1"/>
</dbReference>
<dbReference type="InterPro" id="IPR051684">
    <property type="entry name" value="Electron_Trans/Redox"/>
</dbReference>
<evidence type="ECO:0000256" key="4">
    <source>
        <dbReference type="ARBA" id="ARBA00022982"/>
    </source>
</evidence>
<dbReference type="Pfam" id="PF13237">
    <property type="entry name" value="Fer4_10"/>
    <property type="match status" value="1"/>
</dbReference>
<dbReference type="InterPro" id="IPR017896">
    <property type="entry name" value="4Fe4S_Fe-S-bd"/>
</dbReference>
<evidence type="ECO:0000313" key="10">
    <source>
        <dbReference type="Proteomes" id="UP000070263"/>
    </source>
</evidence>
<dbReference type="SUPFAM" id="SSF54862">
    <property type="entry name" value="4Fe-4S ferredoxins"/>
    <property type="match status" value="1"/>
</dbReference>
<dbReference type="PROSITE" id="PS00198">
    <property type="entry name" value="4FE4S_FER_1"/>
    <property type="match status" value="1"/>
</dbReference>
<accession>A0A133VM05</accession>
<protein>
    <recommendedName>
        <fullName evidence="8">4Fe-4S ferredoxin-type domain-containing protein</fullName>
    </recommendedName>
</protein>
<evidence type="ECO:0000256" key="1">
    <source>
        <dbReference type="ARBA" id="ARBA00022448"/>
    </source>
</evidence>
<keyword evidence="10" id="KW-1185">Reference proteome</keyword>
<sequence length="126" mass="14063">MDCIGRFDFDNGLPEDQWNQLPVFLIVTLIGAGVFIMWEEETFHKYVCPYELILSIASRPSQFRMSVNKSKCTGCGACQEVCPNNTIITLDSDAREIESEECLTCFRCGDACSVGAIGYRNTGDIE</sequence>
<evidence type="ECO:0000256" key="6">
    <source>
        <dbReference type="ARBA" id="ARBA00023014"/>
    </source>
</evidence>
<keyword evidence="3" id="KW-0479">Metal-binding</keyword>
<proteinExistence type="predicted"/>
<evidence type="ECO:0000256" key="3">
    <source>
        <dbReference type="ARBA" id="ARBA00022723"/>
    </source>
</evidence>
<keyword evidence="7" id="KW-0812">Transmembrane</keyword>
<keyword evidence="1" id="KW-0813">Transport</keyword>
<dbReference type="Gene3D" id="3.30.70.20">
    <property type="match status" value="1"/>
</dbReference>
<dbReference type="EMBL" id="LHYE01000008">
    <property type="protein sequence ID" value="KXB07437.1"/>
    <property type="molecule type" value="Genomic_DNA"/>
</dbReference>
<keyword evidence="7" id="KW-1133">Transmembrane helix</keyword>
<keyword evidence="6" id="KW-0411">Iron-sulfur</keyword>
<evidence type="ECO:0000256" key="2">
    <source>
        <dbReference type="ARBA" id="ARBA00022485"/>
    </source>
</evidence>
<organism evidence="9 10">
    <name type="scientific">candidate division MSBL1 archaeon SCGC-AAA382A20</name>
    <dbReference type="NCBI Taxonomy" id="1698280"/>
    <lineage>
        <taxon>Archaea</taxon>
        <taxon>Methanobacteriati</taxon>
        <taxon>Methanobacteriota</taxon>
        <taxon>candidate division MSBL1</taxon>
    </lineage>
</organism>
<feature type="transmembrane region" description="Helical" evidence="7">
    <location>
        <begin position="20"/>
        <end position="38"/>
    </location>
</feature>
<dbReference type="InterPro" id="IPR017900">
    <property type="entry name" value="4Fe4S_Fe_S_CS"/>
</dbReference>